<keyword evidence="1" id="KW-0175">Coiled coil</keyword>
<evidence type="ECO:0000313" key="2">
    <source>
        <dbReference type="EMBL" id="KZT50518.1"/>
    </source>
</evidence>
<evidence type="ECO:0000313" key="3">
    <source>
        <dbReference type="Proteomes" id="UP000076842"/>
    </source>
</evidence>
<evidence type="ECO:0008006" key="4">
    <source>
        <dbReference type="Google" id="ProtNLM"/>
    </source>
</evidence>
<evidence type="ECO:0000256" key="1">
    <source>
        <dbReference type="SAM" id="Coils"/>
    </source>
</evidence>
<dbReference type="Gene3D" id="1.25.40.10">
    <property type="entry name" value="Tetratricopeptide repeat domain"/>
    <property type="match status" value="1"/>
</dbReference>
<protein>
    <recommendedName>
        <fullName evidence="4">NB-ARC domain-containing protein</fullName>
    </recommendedName>
</protein>
<dbReference type="SUPFAM" id="SSF52540">
    <property type="entry name" value="P-loop containing nucleoside triphosphate hydrolases"/>
    <property type="match status" value="1"/>
</dbReference>
<dbReference type="PANTHER" id="PTHR47691">
    <property type="entry name" value="REGULATOR-RELATED"/>
    <property type="match status" value="1"/>
</dbReference>
<dbReference type="Gene3D" id="3.40.50.300">
    <property type="entry name" value="P-loop containing nucleotide triphosphate hydrolases"/>
    <property type="match status" value="1"/>
</dbReference>
<dbReference type="InterPro" id="IPR011990">
    <property type="entry name" value="TPR-like_helical_dom_sf"/>
</dbReference>
<proteinExistence type="predicted"/>
<dbReference type="OrthoDB" id="1534087at2759"/>
<dbReference type="PANTHER" id="PTHR47691:SF3">
    <property type="entry name" value="HTH-TYPE TRANSCRIPTIONAL REGULATOR RV0890C-RELATED"/>
    <property type="match status" value="1"/>
</dbReference>
<dbReference type="Proteomes" id="UP000076842">
    <property type="component" value="Unassembled WGS sequence"/>
</dbReference>
<dbReference type="EMBL" id="KV424166">
    <property type="protein sequence ID" value="KZT50518.1"/>
    <property type="molecule type" value="Genomic_DNA"/>
</dbReference>
<name>A0A165CB11_9BASI</name>
<feature type="coiled-coil region" evidence="1">
    <location>
        <begin position="83"/>
        <end position="135"/>
    </location>
</feature>
<dbReference type="AlphaFoldDB" id="A0A165CB11"/>
<sequence length="632" mass="68756">MSSLSSAPKGALAGLTSAFQKLKVGATSAAAPVKDKAEEIVLRVTGIYETVRNQGPEYEDLTKQLIFLTTRVLGDIPQHASFSEELRDALDALKETCSEIETELAPMQKNVIERAAQAAEVIERLQKKLDKQSHHLTLAGTVDYMRFRGAGTATMQAEPGRLRPPPKPAIFYGRDELVQSMVDLLLQDETCRIPLLGLGGIGKTSTIATVLHDDRVKAKFGEHMFFLSCEGIVSASGILLALASALGLQHENRVEKALGDFFAARKYVLLVFDNLETVWNADDESQVEKVLAECANISTVSLVITMRGTIRPGGVDWSDAVLDPLDPLPLEAARSMWMKLARKTDSRLDELLRLLDGIPLVIALMAYHGQRMTPTELIQEYDQEPTSLMSHGKPGRLTSFEFSMELSLNCPTIEAEPNARTILSALSILPDGMVTSAVKDILPSLHGSARAVRVLVEVGLAHTTAERLSALTPVRDFIRERYPPSESSLAELCSYFTRLAALADDLVTEFTTSVASTLRSEYGNINGVLLRSWRGSLTLDAAAVLLKATIQLSNFSGQTGHGDSIPLLQRAEITLKDIGDRSGAADCTWSMGDVLGRFSHYDKAMAMFEDAGATYNTIGNRLGAAECTRSMA</sequence>
<keyword evidence="3" id="KW-1185">Reference proteome</keyword>
<dbReference type="STRING" id="1353952.A0A165CB11"/>
<accession>A0A165CB11</accession>
<dbReference type="InterPro" id="IPR027417">
    <property type="entry name" value="P-loop_NTPase"/>
</dbReference>
<dbReference type="InParanoid" id="A0A165CB11"/>
<gene>
    <name evidence="2" type="ORF">CALCODRAFT_183537</name>
</gene>
<organism evidence="2 3">
    <name type="scientific">Calocera cornea HHB12733</name>
    <dbReference type="NCBI Taxonomy" id="1353952"/>
    <lineage>
        <taxon>Eukaryota</taxon>
        <taxon>Fungi</taxon>
        <taxon>Dikarya</taxon>
        <taxon>Basidiomycota</taxon>
        <taxon>Agaricomycotina</taxon>
        <taxon>Dacrymycetes</taxon>
        <taxon>Dacrymycetales</taxon>
        <taxon>Dacrymycetaceae</taxon>
        <taxon>Calocera</taxon>
    </lineage>
</organism>
<reference evidence="2 3" key="1">
    <citation type="journal article" date="2016" name="Mol. Biol. Evol.">
        <title>Comparative Genomics of Early-Diverging Mushroom-Forming Fungi Provides Insights into the Origins of Lignocellulose Decay Capabilities.</title>
        <authorList>
            <person name="Nagy L.G."/>
            <person name="Riley R."/>
            <person name="Tritt A."/>
            <person name="Adam C."/>
            <person name="Daum C."/>
            <person name="Floudas D."/>
            <person name="Sun H."/>
            <person name="Yadav J.S."/>
            <person name="Pangilinan J."/>
            <person name="Larsson K.H."/>
            <person name="Matsuura K."/>
            <person name="Barry K."/>
            <person name="Labutti K."/>
            <person name="Kuo R."/>
            <person name="Ohm R.A."/>
            <person name="Bhattacharya S.S."/>
            <person name="Shirouzu T."/>
            <person name="Yoshinaga Y."/>
            <person name="Martin F.M."/>
            <person name="Grigoriev I.V."/>
            <person name="Hibbett D.S."/>
        </authorList>
    </citation>
    <scope>NUCLEOTIDE SEQUENCE [LARGE SCALE GENOMIC DNA]</scope>
    <source>
        <strain evidence="2 3">HHB12733</strain>
    </source>
</reference>